<dbReference type="Pfam" id="PF00144">
    <property type="entry name" value="Beta-lactamase"/>
    <property type="match status" value="1"/>
</dbReference>
<evidence type="ECO:0000259" key="2">
    <source>
        <dbReference type="Pfam" id="PF00144"/>
    </source>
</evidence>
<dbReference type="Proteomes" id="UP000666369">
    <property type="component" value="Unassembled WGS sequence"/>
</dbReference>
<keyword evidence="1" id="KW-0732">Signal</keyword>
<evidence type="ECO:0000256" key="1">
    <source>
        <dbReference type="SAM" id="SignalP"/>
    </source>
</evidence>
<reference evidence="4" key="2">
    <citation type="submission" date="2023-07" db="EMBL/GenBank/DDBJ databases">
        <title>Duganella aceri sp. nov., isolated from tree sap.</title>
        <authorList>
            <person name="Kim I.S."/>
        </authorList>
    </citation>
    <scope>NUCLEOTIDE SEQUENCE [LARGE SCALE GENOMIC DNA]</scope>
    <source>
        <strain evidence="4">SAP-35</strain>
    </source>
</reference>
<dbReference type="PANTHER" id="PTHR46825">
    <property type="entry name" value="D-ALANYL-D-ALANINE-CARBOXYPEPTIDASE/ENDOPEPTIDASE AMPH"/>
    <property type="match status" value="1"/>
</dbReference>
<keyword evidence="4" id="KW-1185">Reference proteome</keyword>
<dbReference type="RefSeq" id="WP_166100011.1">
    <property type="nucleotide sequence ID" value="NZ_JAADJT010000002.1"/>
</dbReference>
<feature type="signal peptide" evidence="1">
    <location>
        <begin position="1"/>
        <end position="21"/>
    </location>
</feature>
<gene>
    <name evidence="3" type="ORF">GW587_06305</name>
</gene>
<dbReference type="EMBL" id="JAADJT010000002">
    <property type="protein sequence ID" value="NGZ83867.1"/>
    <property type="molecule type" value="Genomic_DNA"/>
</dbReference>
<dbReference type="InterPro" id="IPR001466">
    <property type="entry name" value="Beta-lactam-related"/>
</dbReference>
<reference evidence="3 4" key="1">
    <citation type="submission" date="2020-01" db="EMBL/GenBank/DDBJ databases">
        <authorList>
            <person name="Lee S.D."/>
        </authorList>
    </citation>
    <scope>NUCLEOTIDE SEQUENCE [LARGE SCALE GENOMIC DNA]</scope>
    <source>
        <strain evidence="3 4">SAP-35</strain>
    </source>
</reference>
<name>A0ABX0FH18_9BURK</name>
<feature type="domain" description="Beta-lactamase-related" evidence="2">
    <location>
        <begin position="39"/>
        <end position="335"/>
    </location>
</feature>
<evidence type="ECO:0000313" key="4">
    <source>
        <dbReference type="Proteomes" id="UP000666369"/>
    </source>
</evidence>
<dbReference type="SUPFAM" id="SSF56601">
    <property type="entry name" value="beta-lactamase/transpeptidase-like"/>
    <property type="match status" value="1"/>
</dbReference>
<organism evidence="3 4">
    <name type="scientific">Duganella aceris</name>
    <dbReference type="NCBI Taxonomy" id="2703883"/>
    <lineage>
        <taxon>Bacteria</taxon>
        <taxon>Pseudomonadati</taxon>
        <taxon>Pseudomonadota</taxon>
        <taxon>Betaproteobacteria</taxon>
        <taxon>Burkholderiales</taxon>
        <taxon>Oxalobacteraceae</taxon>
        <taxon>Telluria group</taxon>
        <taxon>Duganella</taxon>
    </lineage>
</organism>
<protein>
    <submittedName>
        <fullName evidence="3">Beta-lactamase family protein</fullName>
    </submittedName>
</protein>
<proteinExistence type="predicted"/>
<dbReference type="Gene3D" id="3.40.710.10">
    <property type="entry name" value="DD-peptidase/beta-lactamase superfamily"/>
    <property type="match status" value="1"/>
</dbReference>
<dbReference type="PANTHER" id="PTHR46825:SF9">
    <property type="entry name" value="BETA-LACTAMASE-RELATED DOMAIN-CONTAINING PROTEIN"/>
    <property type="match status" value="1"/>
</dbReference>
<accession>A0ABX0FH18</accession>
<comment type="caution">
    <text evidence="3">The sequence shown here is derived from an EMBL/GenBank/DDBJ whole genome shotgun (WGS) entry which is preliminary data.</text>
</comment>
<dbReference type="InterPro" id="IPR012338">
    <property type="entry name" value="Beta-lactam/transpept-like"/>
</dbReference>
<feature type="chain" id="PRO_5045302624" evidence="1">
    <location>
        <begin position="22"/>
        <end position="454"/>
    </location>
</feature>
<dbReference type="InterPro" id="IPR050491">
    <property type="entry name" value="AmpC-like"/>
</dbReference>
<sequence length="454" mass="49554">MRPIVAIFFAAVSQWAPAAIAATKAEVIDAELTRIFAPDMPGAAVLVVKDGVTVLNKGYGLANVELNVPVGPEQLFNVASVGKQFTAAAILKLAEDGKLTIQTPIRKFFPDVPPTWSGITVEHLLNHTSGIANIFMDEAFRRYAFEDHTPRQLMAQAVAMPLLAPPGDGYSYSSANYTLLAMIIEQLTGEQVDAYLARQFFAPLGMTHTHAIRDTTLIKGLATPYEKGPRLAVRWSATLLFGGGGFASNNADLLRWTMALQGGAVLNPASLAAMNTALTLTNGKRVPYGLGLRPHTLAGKPYLQSNGDIHGSHAEVVFLAASKIFVSILSNSEDALQYGLRPVAKRLATIAADMPRHDVRPMTLSESALRQLAGTYRHGADSYIFQLKDGRLQVEYSVNKRVARLQAISPTEFCYEGNSDFRFKFSTGPDGRQLTQWFEIDRLDDEVDPVFEKE</sequence>
<evidence type="ECO:0000313" key="3">
    <source>
        <dbReference type="EMBL" id="NGZ83867.1"/>
    </source>
</evidence>